<dbReference type="KEGG" id="ppsc:EHS13_12395"/>
<proteinExistence type="predicted"/>
<evidence type="ECO:0000313" key="2">
    <source>
        <dbReference type="EMBL" id="QGQ95625.1"/>
    </source>
</evidence>
<keyword evidence="3" id="KW-1185">Reference proteome</keyword>
<dbReference type="Proteomes" id="UP000426246">
    <property type="component" value="Chromosome"/>
</dbReference>
<dbReference type="RefSeq" id="WP_155700662.1">
    <property type="nucleotide sequence ID" value="NZ_CP034235.1"/>
</dbReference>
<evidence type="ECO:0000256" key="1">
    <source>
        <dbReference type="SAM" id="SignalP"/>
    </source>
</evidence>
<evidence type="ECO:0000313" key="3">
    <source>
        <dbReference type="Proteomes" id="UP000426246"/>
    </source>
</evidence>
<dbReference type="AlphaFoldDB" id="A0A6B8RJ32"/>
<keyword evidence="1" id="KW-0732">Signal</keyword>
<organism evidence="2 3">
    <name type="scientific">Paenibacillus psychroresistens</name>
    <dbReference type="NCBI Taxonomy" id="1778678"/>
    <lineage>
        <taxon>Bacteria</taxon>
        <taxon>Bacillati</taxon>
        <taxon>Bacillota</taxon>
        <taxon>Bacilli</taxon>
        <taxon>Bacillales</taxon>
        <taxon>Paenibacillaceae</taxon>
        <taxon>Paenibacillus</taxon>
    </lineage>
</organism>
<sequence length="172" mass="19683">MKKIIAILTLLIVIFNAQFNSPTANAKENSYHPIPINADNHPLYIDSIFQKNGKTYITVDYILWYEGAAADIIFNEREKDSGLTGAPDGYYIINDNKKLRTYEVKQDSKVFMQYFNHSGSIRDQEIIWNEQISTGKLLSLFHDSNNPSLKDYPFVVTINGGEITKIVQQYIP</sequence>
<dbReference type="EMBL" id="CP034235">
    <property type="protein sequence ID" value="QGQ95625.1"/>
    <property type="molecule type" value="Genomic_DNA"/>
</dbReference>
<feature type="chain" id="PRO_5025601841" evidence="1">
    <location>
        <begin position="27"/>
        <end position="172"/>
    </location>
</feature>
<gene>
    <name evidence="2" type="ORF">EHS13_12395</name>
</gene>
<feature type="signal peptide" evidence="1">
    <location>
        <begin position="1"/>
        <end position="26"/>
    </location>
</feature>
<name>A0A6B8RJ32_9BACL</name>
<accession>A0A6B8RJ32</accession>
<protein>
    <submittedName>
        <fullName evidence="2">Uncharacterized protein</fullName>
    </submittedName>
</protein>
<dbReference type="OrthoDB" id="2678247at2"/>
<reference evidence="3" key="1">
    <citation type="submission" date="2018-11" db="EMBL/GenBank/DDBJ databases">
        <title>Complete genome sequence of Paenibacillus sp. ML311-T8.</title>
        <authorList>
            <person name="Nam Y.-D."/>
            <person name="Kang J."/>
            <person name="Chung W.-H."/>
            <person name="Park Y.S."/>
        </authorList>
    </citation>
    <scope>NUCLEOTIDE SEQUENCE [LARGE SCALE GENOMIC DNA]</scope>
    <source>
        <strain evidence="3">ML311-T8</strain>
    </source>
</reference>